<name>A0AC60QP80_IXOPE</name>
<evidence type="ECO:0000313" key="1">
    <source>
        <dbReference type="EMBL" id="KAG0438027.1"/>
    </source>
</evidence>
<proteinExistence type="predicted"/>
<comment type="caution">
    <text evidence="1">The sequence shown here is derived from an EMBL/GenBank/DDBJ whole genome shotgun (WGS) entry which is preliminary data.</text>
</comment>
<accession>A0AC60QP80</accession>
<gene>
    <name evidence="1" type="ORF">HPB47_017182</name>
</gene>
<reference evidence="1 2" key="1">
    <citation type="journal article" date="2020" name="Cell">
        <title>Large-Scale Comparative Analyses of Tick Genomes Elucidate Their Genetic Diversity and Vector Capacities.</title>
        <authorList>
            <consortium name="Tick Genome and Microbiome Consortium (TIGMIC)"/>
            <person name="Jia N."/>
            <person name="Wang J."/>
            <person name="Shi W."/>
            <person name="Du L."/>
            <person name="Sun Y."/>
            <person name="Zhan W."/>
            <person name="Jiang J.F."/>
            <person name="Wang Q."/>
            <person name="Zhang B."/>
            <person name="Ji P."/>
            <person name="Bell-Sakyi L."/>
            <person name="Cui X.M."/>
            <person name="Yuan T.T."/>
            <person name="Jiang B.G."/>
            <person name="Yang W.F."/>
            <person name="Lam T.T."/>
            <person name="Chang Q.C."/>
            <person name="Ding S.J."/>
            <person name="Wang X.J."/>
            <person name="Zhu J.G."/>
            <person name="Ruan X.D."/>
            <person name="Zhao L."/>
            <person name="Wei J.T."/>
            <person name="Ye R.Z."/>
            <person name="Que T.C."/>
            <person name="Du C.H."/>
            <person name="Zhou Y.H."/>
            <person name="Cheng J.X."/>
            <person name="Dai P.F."/>
            <person name="Guo W.B."/>
            <person name="Han X.H."/>
            <person name="Huang E.J."/>
            <person name="Li L.F."/>
            <person name="Wei W."/>
            <person name="Gao Y.C."/>
            <person name="Liu J.Z."/>
            <person name="Shao H.Z."/>
            <person name="Wang X."/>
            <person name="Wang C.C."/>
            <person name="Yang T.C."/>
            <person name="Huo Q.B."/>
            <person name="Li W."/>
            <person name="Chen H.Y."/>
            <person name="Chen S.E."/>
            <person name="Zhou L.G."/>
            <person name="Ni X.B."/>
            <person name="Tian J.H."/>
            <person name="Sheng Y."/>
            <person name="Liu T."/>
            <person name="Pan Y.S."/>
            <person name="Xia L.Y."/>
            <person name="Li J."/>
            <person name="Zhao F."/>
            <person name="Cao W.C."/>
        </authorList>
    </citation>
    <scope>NUCLEOTIDE SEQUENCE [LARGE SCALE GENOMIC DNA]</scope>
    <source>
        <strain evidence="1">Iper-2018</strain>
    </source>
</reference>
<sequence length="171" mass="19257">MSGSEGNKQDSLQEALEITQRYLAAGGLYCSPEKSELISVRSGKERRCSPIALEFADGTPVPTAERVRILGMQIQKDGNSDYTIRQLGESMNQITRMISRVSNRRRGLKEEDLTRIVQALLVSRIMYATPYLNLTLANRKKIDTMIRKAYKAALGLPIYTPTEYTARTRNP</sequence>
<organism evidence="1 2">
    <name type="scientific">Ixodes persulcatus</name>
    <name type="common">Taiga tick</name>
    <dbReference type="NCBI Taxonomy" id="34615"/>
    <lineage>
        <taxon>Eukaryota</taxon>
        <taxon>Metazoa</taxon>
        <taxon>Ecdysozoa</taxon>
        <taxon>Arthropoda</taxon>
        <taxon>Chelicerata</taxon>
        <taxon>Arachnida</taxon>
        <taxon>Acari</taxon>
        <taxon>Parasitiformes</taxon>
        <taxon>Ixodida</taxon>
        <taxon>Ixodoidea</taxon>
        <taxon>Ixodidae</taxon>
        <taxon>Ixodinae</taxon>
        <taxon>Ixodes</taxon>
    </lineage>
</organism>
<dbReference type="EMBL" id="JABSTQ010006051">
    <property type="protein sequence ID" value="KAG0438027.1"/>
    <property type="molecule type" value="Genomic_DNA"/>
</dbReference>
<keyword evidence="2" id="KW-1185">Reference proteome</keyword>
<dbReference type="Proteomes" id="UP000805193">
    <property type="component" value="Unassembled WGS sequence"/>
</dbReference>
<protein>
    <submittedName>
        <fullName evidence="1">Uncharacterized protein</fullName>
    </submittedName>
</protein>
<evidence type="ECO:0000313" key="2">
    <source>
        <dbReference type="Proteomes" id="UP000805193"/>
    </source>
</evidence>